<dbReference type="CDD" id="cd16936">
    <property type="entry name" value="HATPase_RsbW-like"/>
    <property type="match status" value="1"/>
</dbReference>
<name>A0A8J3T9E0_9ACTN</name>
<protein>
    <recommendedName>
        <fullName evidence="2">Histidine kinase/HSP90-like ATPase domain-containing protein</fullName>
    </recommendedName>
</protein>
<dbReference type="Pfam" id="PF13581">
    <property type="entry name" value="HATPase_c_2"/>
    <property type="match status" value="1"/>
</dbReference>
<keyword evidence="1" id="KW-0808">Transferase</keyword>
<sequence>MGMDRWTGELESSPLGRPLTCTVESDFPVAVVHVSGRLDLGGLPDLRAGVRDCLAAEPDVIVLDVAGLAVADDECLPDFAVLCCQTCVWPGSTLVFAGASAALVASVRRHGADLASYPSVAAARDGADPDAPRYRLREALPASPVAAPAARRLLGQVCRSWSVPELIEPAELVTTELVANAVRHGGGEVTLTVSLHHGCLQISVGDENPSLPRPRASTPADENGRGLLMVDALSEDWGMTCMRAGKVVWAKVAVRT</sequence>
<keyword evidence="1" id="KW-0723">Serine/threonine-protein kinase</keyword>
<dbReference type="EMBL" id="BOON01000023">
    <property type="protein sequence ID" value="GII22975.1"/>
    <property type="molecule type" value="Genomic_DNA"/>
</dbReference>
<keyword evidence="1" id="KW-0418">Kinase</keyword>
<dbReference type="Proteomes" id="UP000599074">
    <property type="component" value="Unassembled WGS sequence"/>
</dbReference>
<feature type="domain" description="Histidine kinase/HSP90-like ATPase" evidence="2">
    <location>
        <begin position="140"/>
        <end position="250"/>
    </location>
</feature>
<dbReference type="InterPro" id="IPR050267">
    <property type="entry name" value="Anti-sigma-factor_SerPK"/>
</dbReference>
<evidence type="ECO:0000259" key="2">
    <source>
        <dbReference type="Pfam" id="PF13581"/>
    </source>
</evidence>
<accession>A0A8J3T9E0</accession>
<comment type="caution">
    <text evidence="3">The sequence shown here is derived from an EMBL/GenBank/DDBJ whole genome shotgun (WGS) entry which is preliminary data.</text>
</comment>
<dbReference type="PANTHER" id="PTHR35526:SF3">
    <property type="entry name" value="ANTI-SIGMA-F FACTOR RSBW"/>
    <property type="match status" value="1"/>
</dbReference>
<dbReference type="PANTHER" id="PTHR35526">
    <property type="entry name" value="ANTI-SIGMA-F FACTOR RSBW-RELATED"/>
    <property type="match status" value="1"/>
</dbReference>
<keyword evidence="4" id="KW-1185">Reference proteome</keyword>
<dbReference type="InterPro" id="IPR036513">
    <property type="entry name" value="STAS_dom_sf"/>
</dbReference>
<dbReference type="AlphaFoldDB" id="A0A8J3T9E0"/>
<evidence type="ECO:0000313" key="3">
    <source>
        <dbReference type="EMBL" id="GII22975.1"/>
    </source>
</evidence>
<reference evidence="3" key="1">
    <citation type="submission" date="2021-01" db="EMBL/GenBank/DDBJ databases">
        <title>Whole genome shotgun sequence of Planosporangium mesophilum NBRC 109066.</title>
        <authorList>
            <person name="Komaki H."/>
            <person name="Tamura T."/>
        </authorList>
    </citation>
    <scope>NUCLEOTIDE SEQUENCE</scope>
    <source>
        <strain evidence="3">NBRC 109066</strain>
    </source>
</reference>
<dbReference type="InterPro" id="IPR036890">
    <property type="entry name" value="HATPase_C_sf"/>
</dbReference>
<dbReference type="GO" id="GO:0004674">
    <property type="term" value="F:protein serine/threonine kinase activity"/>
    <property type="evidence" value="ECO:0007669"/>
    <property type="project" value="UniProtKB-KW"/>
</dbReference>
<dbReference type="SUPFAM" id="SSF55874">
    <property type="entry name" value="ATPase domain of HSP90 chaperone/DNA topoisomerase II/histidine kinase"/>
    <property type="match status" value="1"/>
</dbReference>
<gene>
    <name evidence="3" type="ORF">Pme01_25720</name>
</gene>
<dbReference type="Gene3D" id="3.30.750.24">
    <property type="entry name" value="STAS domain"/>
    <property type="match status" value="1"/>
</dbReference>
<organism evidence="3 4">
    <name type="scientific">Planosporangium mesophilum</name>
    <dbReference type="NCBI Taxonomy" id="689768"/>
    <lineage>
        <taxon>Bacteria</taxon>
        <taxon>Bacillati</taxon>
        <taxon>Actinomycetota</taxon>
        <taxon>Actinomycetes</taxon>
        <taxon>Micromonosporales</taxon>
        <taxon>Micromonosporaceae</taxon>
        <taxon>Planosporangium</taxon>
    </lineage>
</organism>
<dbReference type="InterPro" id="IPR003594">
    <property type="entry name" value="HATPase_dom"/>
</dbReference>
<dbReference type="Gene3D" id="3.30.565.10">
    <property type="entry name" value="Histidine kinase-like ATPase, C-terminal domain"/>
    <property type="match status" value="1"/>
</dbReference>
<evidence type="ECO:0000313" key="4">
    <source>
        <dbReference type="Proteomes" id="UP000599074"/>
    </source>
</evidence>
<proteinExistence type="predicted"/>
<evidence type="ECO:0000256" key="1">
    <source>
        <dbReference type="ARBA" id="ARBA00022527"/>
    </source>
</evidence>